<reference evidence="3" key="1">
    <citation type="submission" date="2017-02" db="UniProtKB">
        <authorList>
            <consortium name="WormBaseParasite"/>
        </authorList>
    </citation>
    <scope>IDENTIFICATION</scope>
</reference>
<dbReference type="OrthoDB" id="10561635at2759"/>
<dbReference type="WBParaSite" id="HNAJ_0000569101-mRNA-1">
    <property type="protein sequence ID" value="HNAJ_0000569101-mRNA-1"/>
    <property type="gene ID" value="HNAJ_0000569101"/>
</dbReference>
<dbReference type="Proteomes" id="UP000278807">
    <property type="component" value="Unassembled WGS sequence"/>
</dbReference>
<evidence type="ECO:0000313" key="3">
    <source>
        <dbReference type="WBParaSite" id="HNAJ_0000569101-mRNA-1"/>
    </source>
</evidence>
<sequence length="131" mass="14358">MPDSRIHSSLVTSPHFSAKTATKASNPILSSPFNIPIHKTTADEYFESRDKEKKTPAIFPAETTATVEALLEPEKNEVGAIHSESSTVVEKTTSKLSTILAAHKDLVDLDNIVTVQKREFLSALIHNGYVK</sequence>
<evidence type="ECO:0000313" key="2">
    <source>
        <dbReference type="Proteomes" id="UP000278807"/>
    </source>
</evidence>
<keyword evidence="2" id="KW-1185">Reference proteome</keyword>
<organism evidence="3">
    <name type="scientific">Rodentolepis nana</name>
    <name type="common">Dwarf tapeworm</name>
    <name type="synonym">Hymenolepis nana</name>
    <dbReference type="NCBI Taxonomy" id="102285"/>
    <lineage>
        <taxon>Eukaryota</taxon>
        <taxon>Metazoa</taxon>
        <taxon>Spiralia</taxon>
        <taxon>Lophotrochozoa</taxon>
        <taxon>Platyhelminthes</taxon>
        <taxon>Cestoda</taxon>
        <taxon>Eucestoda</taxon>
        <taxon>Cyclophyllidea</taxon>
        <taxon>Hymenolepididae</taxon>
        <taxon>Rodentolepis</taxon>
    </lineage>
</organism>
<dbReference type="STRING" id="102285.A0A0R3TF52"/>
<dbReference type="EMBL" id="UZAE01005210">
    <property type="protein sequence ID" value="VDO01549.1"/>
    <property type="molecule type" value="Genomic_DNA"/>
</dbReference>
<dbReference type="AlphaFoldDB" id="A0A0R3TF52"/>
<reference evidence="1 2" key="2">
    <citation type="submission" date="2018-11" db="EMBL/GenBank/DDBJ databases">
        <authorList>
            <consortium name="Pathogen Informatics"/>
        </authorList>
    </citation>
    <scope>NUCLEOTIDE SEQUENCE [LARGE SCALE GENOMIC DNA]</scope>
</reference>
<name>A0A0R3TF52_RODNA</name>
<accession>A0A0R3TF52</accession>
<protein>
    <submittedName>
        <fullName evidence="1 3">Uncharacterized protein</fullName>
    </submittedName>
</protein>
<proteinExistence type="predicted"/>
<evidence type="ECO:0000313" key="1">
    <source>
        <dbReference type="EMBL" id="VDO01549.1"/>
    </source>
</evidence>
<gene>
    <name evidence="1" type="ORF">HNAJ_LOCUS5689</name>
</gene>